<dbReference type="AlphaFoldDB" id="A0A1L4D227"/>
<reference evidence="2 3" key="1">
    <citation type="submission" date="2016-10" db="EMBL/GenBank/DDBJ databases">
        <title>Silvanigrella aquatica sp. nov., isolated from a freshwater lake located in the Black Forest, Germany, description of Silvanigrellaceae fam. nov., Silvanigrellales ord. nov., reclassification of the order Bdellovibrionales in the class Oligoflexia, reclassification of the families Bacteriovoracaceae and Halobacteriovoraceae in the new order Bacteriovoracales ord. nov., and reclassification of the family Pseudobacteriovoracaceae in the order Oligoflexiales.</title>
        <authorList>
            <person name="Hahn M.W."/>
            <person name="Schmidt J."/>
            <person name="Koll U."/>
            <person name="Rohde M."/>
            <person name="Verbag S."/>
            <person name="Pitt A."/>
            <person name="Nakai R."/>
            <person name="Naganuma T."/>
            <person name="Lang E."/>
        </authorList>
    </citation>
    <scope>NUCLEOTIDE SEQUENCE [LARGE SCALE GENOMIC DNA]</scope>
    <source>
        <strain evidence="2 3">MWH-Nonnen-W8red</strain>
    </source>
</reference>
<feature type="chain" id="PRO_5009858186" evidence="1">
    <location>
        <begin position="19"/>
        <end position="108"/>
    </location>
</feature>
<keyword evidence="1" id="KW-0732">Signal</keyword>
<evidence type="ECO:0000313" key="2">
    <source>
        <dbReference type="EMBL" id="APJ04247.1"/>
    </source>
</evidence>
<keyword evidence="3" id="KW-1185">Reference proteome</keyword>
<protein>
    <submittedName>
        <fullName evidence="2">Uncharacterized protein</fullName>
    </submittedName>
</protein>
<evidence type="ECO:0000256" key="1">
    <source>
        <dbReference type="SAM" id="SignalP"/>
    </source>
</evidence>
<sequence>MKIVISILSMFFATSVFANNQNLNIEISSIENNGQEDSHNNRRSKRCATRSPVSGNCIPKQIYEIEAACIATLNNPAGASPEGVGLCTSIILGCWNHPSVCRYQVWWG</sequence>
<feature type="signal peptide" evidence="1">
    <location>
        <begin position="1"/>
        <end position="18"/>
    </location>
</feature>
<dbReference type="EMBL" id="CP017834">
    <property type="protein sequence ID" value="APJ04247.1"/>
    <property type="molecule type" value="Genomic_DNA"/>
</dbReference>
<accession>A0A1L4D227</accession>
<organism evidence="2 3">
    <name type="scientific">Silvanigrella aquatica</name>
    <dbReference type="NCBI Taxonomy" id="1915309"/>
    <lineage>
        <taxon>Bacteria</taxon>
        <taxon>Pseudomonadati</taxon>
        <taxon>Bdellovibrionota</taxon>
        <taxon>Oligoflexia</taxon>
        <taxon>Silvanigrellales</taxon>
        <taxon>Silvanigrellaceae</taxon>
        <taxon>Silvanigrella</taxon>
    </lineage>
</organism>
<evidence type="ECO:0000313" key="3">
    <source>
        <dbReference type="Proteomes" id="UP000184731"/>
    </source>
</evidence>
<dbReference type="RefSeq" id="WP_148698000.1">
    <property type="nucleotide sequence ID" value="NZ_CP017834.1"/>
</dbReference>
<dbReference type="KEGG" id="saqi:AXG55_10145"/>
<proteinExistence type="predicted"/>
<dbReference type="Proteomes" id="UP000184731">
    <property type="component" value="Chromosome"/>
</dbReference>
<name>A0A1L4D227_9BACT</name>
<gene>
    <name evidence="2" type="ORF">AXG55_10145</name>
</gene>